<feature type="non-terminal residue" evidence="1">
    <location>
        <position position="1"/>
    </location>
</feature>
<proteinExistence type="evidence at transcript level"/>
<name>A0A067ZYI6_EUPRO</name>
<accession>A0A067ZYI6</accession>
<dbReference type="EMBL" id="KF218600">
    <property type="protein sequence ID" value="AHZ30599.1"/>
    <property type="molecule type" value="mRNA"/>
</dbReference>
<evidence type="ECO:0000313" key="1">
    <source>
        <dbReference type="EMBL" id="AHZ30599.1"/>
    </source>
</evidence>
<reference evidence="1" key="1">
    <citation type="journal article" date="2014" name="PLoS ONE">
        <title>Controversies Surrounding Segments and Parasegments in Onychophora: Insights from the Expression Patterns of Four 'Segment Polarity Genes' in the Peripatopsid Euperipatoides rowelli.</title>
        <authorList>
            <person name="Franke F.A."/>
            <person name="Mayer G."/>
        </authorList>
    </citation>
    <scope>NUCLEOTIDE SEQUENCE</scope>
</reference>
<protein>
    <submittedName>
        <fullName evidence="1">Cubitus interruptus</fullName>
    </submittedName>
</protein>
<organism evidence="1">
    <name type="scientific">Euperipatoides rowelli</name>
    <name type="common">Velvet worm</name>
    <dbReference type="NCBI Taxonomy" id="49087"/>
    <lineage>
        <taxon>Eukaryota</taxon>
        <taxon>Metazoa</taxon>
        <taxon>Ecdysozoa</taxon>
        <taxon>Onychophora</taxon>
        <taxon>Udeonychophora</taxon>
        <taxon>Euonychophora</taxon>
        <taxon>Peripatopsidae</taxon>
        <taxon>Euperipatoides</taxon>
    </lineage>
</organism>
<sequence length="200" mass="22306">PGSSRRSSEVSNGSIPPHMAAHLNCLHRRALAQQELGSTGNLVVQTQNMSLNSPCGRIGDIYGYNVREGSDSNMGYRTSASCRTPMLHEIPNREVRRASDPVRVLDRNFGVNKPLSRFNSFSGTPLPPIGKNRSPNFSNQTQDYANNLQNGAEETWPSHPNESVAIENDNDDDRMIEENENIIIPDDMVRYLNQVAERAR</sequence>
<feature type="non-terminal residue" evidence="1">
    <location>
        <position position="200"/>
    </location>
</feature>
<dbReference type="AlphaFoldDB" id="A0A067ZYI6"/>